<sequence length="550" mass="61365">MKTYDAVVIGSGVGGLSTAIALGENGYNVLVIEQHEVPGGWSHSFSLNSHRFSPGVHYVGQLDEGQTTNEMYKKLGIANDLVFFRMNPKGFEHCILGSERFDIPAGLENIISAFQNRFPKEHKAIDKYVRLVARVNYQIQLMSTFKTFFEKLTAPFKTKHVGKFGLFSLERVIGWHLKDSLLKSFLNIQCGDHGLPPKKAPFPVHSSVMGHYMNGGFYPHGGGGGLVKSMTKAVKKHGGEIILSTKVKKILLNDANEAIGVETEKGDVFKSNCIISNTDPHNTYKKLVGEQFLSKKLLKKLNGTKYSVTSFILFLTLKIDLSNSPLDSGNYWIMEDEDLNQHFSELTSEDVTKGDKFSAVFMSCTTLKDPPSFNGVHHNFEVVTYVNYDCVEHFAHLKDYKTEEYRSFKEKVKNKLINNVEELIPEVKDCIAFAELGTPLTNEYYINSTDGNVYGTEKTLRNIGPLAFKNKSEIKNLYLAGASTLSHGVSGATSSGINAAANILNVHPDEVLTSKADQKLRVYDADDESTWPDWVHVKRQTKAKKVKDKV</sequence>
<dbReference type="Pfam" id="PF01593">
    <property type="entry name" value="Amino_oxidase"/>
    <property type="match status" value="1"/>
</dbReference>
<name>A0A3E1F0J3_9FLAO</name>
<evidence type="ECO:0000313" key="8">
    <source>
        <dbReference type="Proteomes" id="UP000257127"/>
    </source>
</evidence>
<dbReference type="InterPro" id="IPR052206">
    <property type="entry name" value="Retinol_saturase"/>
</dbReference>
<feature type="domain" description="Amine oxidase" evidence="6">
    <location>
        <begin position="14"/>
        <end position="504"/>
    </location>
</feature>
<proteinExistence type="predicted"/>
<organism evidence="7 8">
    <name type="scientific">Brumimicrobium aurantiacum</name>
    <dbReference type="NCBI Taxonomy" id="1737063"/>
    <lineage>
        <taxon>Bacteria</taxon>
        <taxon>Pseudomonadati</taxon>
        <taxon>Bacteroidota</taxon>
        <taxon>Flavobacteriia</taxon>
        <taxon>Flavobacteriales</taxon>
        <taxon>Crocinitomicaceae</taxon>
        <taxon>Brumimicrobium</taxon>
    </lineage>
</organism>
<evidence type="ECO:0000256" key="3">
    <source>
        <dbReference type="ARBA" id="ARBA00022827"/>
    </source>
</evidence>
<gene>
    <name evidence="7" type="ORF">DXU93_03680</name>
</gene>
<comment type="caution">
    <text evidence="7">The sequence shown here is derived from an EMBL/GenBank/DDBJ whole genome shotgun (WGS) entry which is preliminary data.</text>
</comment>
<keyword evidence="3" id="KW-0274">FAD</keyword>
<dbReference type="GO" id="GO:0016491">
    <property type="term" value="F:oxidoreductase activity"/>
    <property type="evidence" value="ECO:0007669"/>
    <property type="project" value="InterPro"/>
</dbReference>
<reference evidence="7 8" key="1">
    <citation type="submission" date="2018-08" db="EMBL/GenBank/DDBJ databases">
        <title>The draft genome squence of Brumimicrobium sp. N62.</title>
        <authorList>
            <person name="Du Z.-J."/>
            <person name="Luo H.-R."/>
        </authorList>
    </citation>
    <scope>NUCLEOTIDE SEQUENCE [LARGE SCALE GENOMIC DNA]</scope>
    <source>
        <strain evidence="7 8">N62</strain>
    </source>
</reference>
<keyword evidence="4" id="KW-0521">NADP</keyword>
<dbReference type="InterPro" id="IPR036188">
    <property type="entry name" value="FAD/NAD-bd_sf"/>
</dbReference>
<accession>A0A3E1F0J3</accession>
<dbReference type="AlphaFoldDB" id="A0A3E1F0J3"/>
<dbReference type="OrthoDB" id="9789960at2"/>
<keyword evidence="5" id="KW-0520">NAD</keyword>
<keyword evidence="8" id="KW-1185">Reference proteome</keyword>
<protein>
    <submittedName>
        <fullName evidence="7">NAD(P)/FAD-dependent oxidoreductase</fullName>
    </submittedName>
</protein>
<evidence type="ECO:0000256" key="2">
    <source>
        <dbReference type="ARBA" id="ARBA00022729"/>
    </source>
</evidence>
<evidence type="ECO:0000256" key="4">
    <source>
        <dbReference type="ARBA" id="ARBA00022857"/>
    </source>
</evidence>
<dbReference type="PANTHER" id="PTHR46091">
    <property type="entry name" value="BLR7054 PROTEIN"/>
    <property type="match status" value="1"/>
</dbReference>
<evidence type="ECO:0000256" key="1">
    <source>
        <dbReference type="ARBA" id="ARBA00022630"/>
    </source>
</evidence>
<dbReference type="EMBL" id="QURB01000002">
    <property type="protein sequence ID" value="RFC55342.1"/>
    <property type="molecule type" value="Genomic_DNA"/>
</dbReference>
<evidence type="ECO:0000256" key="5">
    <source>
        <dbReference type="ARBA" id="ARBA00023027"/>
    </source>
</evidence>
<dbReference type="PANTHER" id="PTHR46091:SF3">
    <property type="entry name" value="AMINE OXIDASE DOMAIN-CONTAINING PROTEIN"/>
    <property type="match status" value="1"/>
</dbReference>
<evidence type="ECO:0000259" key="6">
    <source>
        <dbReference type="Pfam" id="PF01593"/>
    </source>
</evidence>
<dbReference type="Gene3D" id="3.50.50.60">
    <property type="entry name" value="FAD/NAD(P)-binding domain"/>
    <property type="match status" value="2"/>
</dbReference>
<evidence type="ECO:0000313" key="7">
    <source>
        <dbReference type="EMBL" id="RFC55342.1"/>
    </source>
</evidence>
<dbReference type="Proteomes" id="UP000257127">
    <property type="component" value="Unassembled WGS sequence"/>
</dbReference>
<keyword evidence="2" id="KW-0732">Signal</keyword>
<dbReference type="SUPFAM" id="SSF51905">
    <property type="entry name" value="FAD/NAD(P)-binding domain"/>
    <property type="match status" value="1"/>
</dbReference>
<keyword evidence="1" id="KW-0285">Flavoprotein</keyword>
<dbReference type="InterPro" id="IPR002937">
    <property type="entry name" value="Amino_oxidase"/>
</dbReference>